<dbReference type="Gene3D" id="2.40.160.180">
    <property type="entry name" value="Carbohydrate-selective porin OprB"/>
    <property type="match status" value="1"/>
</dbReference>
<name>A0ABT1CGP7_9PROT</name>
<feature type="chain" id="PRO_5044977085" evidence="2">
    <location>
        <begin position="43"/>
        <end position="486"/>
    </location>
</feature>
<dbReference type="InterPro" id="IPR007049">
    <property type="entry name" value="Carb-sel_porin_OprB"/>
</dbReference>
<evidence type="ECO:0000256" key="1">
    <source>
        <dbReference type="ARBA" id="ARBA00008769"/>
    </source>
</evidence>
<reference evidence="3 4" key="1">
    <citation type="submission" date="2022-06" db="EMBL/GenBank/DDBJ databases">
        <title>Whole-genome of Asaia lannensis strain LMG 27011T.</title>
        <authorList>
            <person name="Sombolestani A."/>
        </authorList>
    </citation>
    <scope>NUCLEOTIDE SEQUENCE [LARGE SCALE GENOMIC DNA]</scope>
    <source>
        <strain evidence="3 4">NBRC 102526</strain>
    </source>
</reference>
<dbReference type="Pfam" id="PF04966">
    <property type="entry name" value="OprB"/>
    <property type="match status" value="1"/>
</dbReference>
<dbReference type="InterPro" id="IPR052932">
    <property type="entry name" value="OprB_Porin"/>
</dbReference>
<protein>
    <submittedName>
        <fullName evidence="3">Carbohydrate porin</fullName>
    </submittedName>
</protein>
<dbReference type="PANTHER" id="PTHR37944:SF1">
    <property type="entry name" value="PORIN B"/>
    <property type="match status" value="1"/>
</dbReference>
<organism evidence="3 4">
    <name type="scientific">Asaia lannensis NBRC 102526</name>
    <dbReference type="NCBI Taxonomy" id="1307926"/>
    <lineage>
        <taxon>Bacteria</taxon>
        <taxon>Pseudomonadati</taxon>
        <taxon>Pseudomonadota</taxon>
        <taxon>Alphaproteobacteria</taxon>
        <taxon>Acetobacterales</taxon>
        <taxon>Acetobacteraceae</taxon>
        <taxon>Asaia</taxon>
    </lineage>
</organism>
<dbReference type="PANTHER" id="PTHR37944">
    <property type="entry name" value="PORIN B"/>
    <property type="match status" value="1"/>
</dbReference>
<evidence type="ECO:0000313" key="3">
    <source>
        <dbReference type="EMBL" id="MCO6159373.1"/>
    </source>
</evidence>
<evidence type="ECO:0000313" key="4">
    <source>
        <dbReference type="Proteomes" id="UP001523401"/>
    </source>
</evidence>
<gene>
    <name evidence="3" type="ORF">NF685_04915</name>
</gene>
<dbReference type="Proteomes" id="UP001523401">
    <property type="component" value="Unassembled WGS sequence"/>
</dbReference>
<accession>A0ABT1CGP7</accession>
<dbReference type="RefSeq" id="WP_252848835.1">
    <property type="nucleotide sequence ID" value="NZ_BAPW01000023.1"/>
</dbReference>
<dbReference type="EMBL" id="JAMXQU010000003">
    <property type="protein sequence ID" value="MCO6159373.1"/>
    <property type="molecule type" value="Genomic_DNA"/>
</dbReference>
<sequence length="486" mass="54031">MFFMFRDGYLLRAGSILTRVFGPSHTALCAVALCFTAVSAQAQYRGPISETAPLFALDTPTSYANTPFTPPVESMVLPWERLVRKLNRHGIGIVVDYTSESAMVLNAGHAGDASYTHQIGMELDLDWSKIVGWKGFVTHAVIVNRAGHNLASDLGEKSLNGFQEIYGGGGNVGVHLVYVYGTQDLLRNRMQIALGKMPVNIDFANSPLFCTFMNKSNCGIPKSLTRTAAGYGTYPGSTWGTRLRYWPLHGIYVQSGLYGVNPYLNTNQYDRTGFRMGTELYTGVYIPTEIGLIPSFGKNQLVGHYKFGVGYDSSNYRDVYFDKNMNPAAVTGLPYRWTNGKTQVWIQGDQMLVRNGHGPLQGLYVLAGATKSQGQNSAYDWQVYAGVVDRGLFRSRPKDTVGVEWSETFASSRLVDSQWIRFRRGLSLPGNATYPQSHLMTFEATYNFHAFRGLSIQPDYQHIWRTNLQADKPQVDAIGLKIHAVL</sequence>
<comment type="caution">
    <text evidence="3">The sequence shown here is derived from an EMBL/GenBank/DDBJ whole genome shotgun (WGS) entry which is preliminary data.</text>
</comment>
<proteinExistence type="inferred from homology"/>
<keyword evidence="4" id="KW-1185">Reference proteome</keyword>
<evidence type="ECO:0000256" key="2">
    <source>
        <dbReference type="RuleBase" id="RU363072"/>
    </source>
</evidence>
<dbReference type="InterPro" id="IPR038673">
    <property type="entry name" value="OprB_sf"/>
</dbReference>
<comment type="similarity">
    <text evidence="1 2">Belongs to the OprB family.</text>
</comment>
<keyword evidence="2" id="KW-0732">Signal</keyword>
<feature type="signal peptide" evidence="2">
    <location>
        <begin position="1"/>
        <end position="42"/>
    </location>
</feature>